<evidence type="ECO:0000256" key="1">
    <source>
        <dbReference type="ARBA" id="ARBA00022723"/>
    </source>
</evidence>
<evidence type="ECO:0008006" key="7">
    <source>
        <dbReference type="Google" id="ProtNLM"/>
    </source>
</evidence>
<dbReference type="GO" id="GO:0008270">
    <property type="term" value="F:zinc ion binding"/>
    <property type="evidence" value="ECO:0007669"/>
    <property type="project" value="UniProtKB-KW"/>
</dbReference>
<dbReference type="STRING" id="41067.A0A2I2FBM9"/>
<name>A0A2I2FBM9_ASPCN</name>
<keyword evidence="6" id="KW-1185">Reference proteome</keyword>
<proteinExistence type="predicted"/>
<dbReference type="InterPro" id="IPR017907">
    <property type="entry name" value="Znf_RING_CS"/>
</dbReference>
<feature type="compositionally biased region" description="Acidic residues" evidence="4">
    <location>
        <begin position="111"/>
        <end position="126"/>
    </location>
</feature>
<dbReference type="GO" id="GO:0004842">
    <property type="term" value="F:ubiquitin-protein transferase activity"/>
    <property type="evidence" value="ECO:0007669"/>
    <property type="project" value="TreeGrafter"/>
</dbReference>
<accession>A0A2I2FBM9</accession>
<evidence type="ECO:0000256" key="4">
    <source>
        <dbReference type="SAM" id="MobiDB-lite"/>
    </source>
</evidence>
<feature type="region of interest" description="Disordered" evidence="4">
    <location>
        <begin position="1"/>
        <end position="139"/>
    </location>
</feature>
<dbReference type="AlphaFoldDB" id="A0A2I2FBM9"/>
<dbReference type="OrthoDB" id="2398441at2759"/>
<dbReference type="InterPro" id="IPR038886">
    <property type="entry name" value="E3_SLX5/Rfp1"/>
</dbReference>
<organism evidence="5 6">
    <name type="scientific">Aspergillus candidus</name>
    <dbReference type="NCBI Taxonomy" id="41067"/>
    <lineage>
        <taxon>Eukaryota</taxon>
        <taxon>Fungi</taxon>
        <taxon>Dikarya</taxon>
        <taxon>Ascomycota</taxon>
        <taxon>Pezizomycotina</taxon>
        <taxon>Eurotiomycetes</taxon>
        <taxon>Eurotiomycetidae</taxon>
        <taxon>Eurotiales</taxon>
        <taxon>Aspergillaceae</taxon>
        <taxon>Aspergillus</taxon>
        <taxon>Aspergillus subgen. Circumdati</taxon>
    </lineage>
</organism>
<evidence type="ECO:0000313" key="6">
    <source>
        <dbReference type="Proteomes" id="UP000234585"/>
    </source>
</evidence>
<dbReference type="PANTHER" id="PTHR28042:SF1">
    <property type="entry name" value="E3 UBIQUITIN-PROTEIN LIGASE COMPLEX SLX5-SLX8 SUBUNIT SLX5"/>
    <property type="match status" value="1"/>
</dbReference>
<feature type="compositionally biased region" description="Low complexity" evidence="4">
    <location>
        <begin position="26"/>
        <end position="46"/>
    </location>
</feature>
<evidence type="ECO:0000313" key="5">
    <source>
        <dbReference type="EMBL" id="PLB38013.1"/>
    </source>
</evidence>
<dbReference type="PANTHER" id="PTHR28042">
    <property type="entry name" value="E3 UBIQUITIN-PROTEIN LIGASE COMPLEX SLX5-SLX8 SUBUNIT SLX5"/>
    <property type="match status" value="1"/>
</dbReference>
<reference evidence="5 6" key="1">
    <citation type="submission" date="2017-12" db="EMBL/GenBank/DDBJ databases">
        <authorList>
            <consortium name="DOE Joint Genome Institute"/>
            <person name="Haridas S."/>
            <person name="Kjaerbolling I."/>
            <person name="Vesth T.C."/>
            <person name="Frisvad J.C."/>
            <person name="Nybo J.L."/>
            <person name="Theobald S."/>
            <person name="Kuo A."/>
            <person name="Bowyer P."/>
            <person name="Matsuda Y."/>
            <person name="Mondo S."/>
            <person name="Lyhne E.K."/>
            <person name="Kogle M.E."/>
            <person name="Clum A."/>
            <person name="Lipzen A."/>
            <person name="Salamov A."/>
            <person name="Ngan C.Y."/>
            <person name="Daum C."/>
            <person name="Chiniquy J."/>
            <person name="Barry K."/>
            <person name="LaButti K."/>
            <person name="Simmons B.A."/>
            <person name="Magnuson J.K."/>
            <person name="Mortensen U.H."/>
            <person name="Larsen T.O."/>
            <person name="Grigoriev I.V."/>
            <person name="Baker S.E."/>
            <person name="Andersen M.R."/>
            <person name="Nordberg H.P."/>
            <person name="Cantor M.N."/>
            <person name="Hua S.X."/>
        </authorList>
    </citation>
    <scope>NUCLEOTIDE SEQUENCE [LARGE SCALE GENOMIC DNA]</scope>
    <source>
        <strain evidence="5 6">CBS 102.13</strain>
    </source>
</reference>
<keyword evidence="2" id="KW-0863">Zinc-finger</keyword>
<protein>
    <recommendedName>
        <fullName evidence="7">RING-type domain-containing protein</fullName>
    </recommendedName>
</protein>
<keyword evidence="1" id="KW-0479">Metal-binding</keyword>
<evidence type="ECO:0000256" key="2">
    <source>
        <dbReference type="ARBA" id="ARBA00022771"/>
    </source>
</evidence>
<dbReference type="Proteomes" id="UP000234585">
    <property type="component" value="Unassembled WGS sequence"/>
</dbReference>
<evidence type="ECO:0000256" key="3">
    <source>
        <dbReference type="ARBA" id="ARBA00022833"/>
    </source>
</evidence>
<keyword evidence="3" id="KW-0862">Zinc</keyword>
<dbReference type="EMBL" id="KZ559138">
    <property type="protein sequence ID" value="PLB38013.1"/>
    <property type="molecule type" value="Genomic_DNA"/>
</dbReference>
<gene>
    <name evidence="5" type="ORF">BDW47DRAFT_105655</name>
</gene>
<sequence length="344" mass="37864">MDPSDVQFVAARPKKRSRHASEMPSRHSQASRRSSSQSAPGPSNAGVPQNPRPSPPRLHYPGDGLDFRRPVVSDSSPGDGVIDLTNEPDSPPQTRRPRLPGLGLDRRVDVVDLDAEEEEEEAEEAEVTVASPDDLPSSPEVQFMGASVRPRRPPPPPLPPRSFGVSNSLLRMLGFHSSRLPERAREDILTQVIARRAREFARHRPPPQMDDVLWMGGDPSHGAIDLTVNLDVNPRELERHPPTARAYKPPSPVPEGFTRTVGDEDVVCCPNCDAELGVGSEIKQQIWVVKQCGHVYCGECATHRSQSKAKKNSTSHKTKPFAKCLVDNCGKAVSQPRSMFQVYL</sequence>
<dbReference type="GeneID" id="36519773"/>
<dbReference type="PROSITE" id="PS00518">
    <property type="entry name" value="ZF_RING_1"/>
    <property type="match status" value="1"/>
</dbReference>
<dbReference type="GO" id="GO:0033768">
    <property type="term" value="C:SUMO-targeted ubiquitin ligase complex"/>
    <property type="evidence" value="ECO:0007669"/>
    <property type="project" value="TreeGrafter"/>
</dbReference>
<dbReference type="RefSeq" id="XP_024672025.1">
    <property type="nucleotide sequence ID" value="XM_024812613.1"/>
</dbReference>